<dbReference type="PANTHER" id="PTHR30525:SF0">
    <property type="entry name" value="1-DEOXY-D-XYLULOSE 5-PHOSPHATE REDUCTOISOMERASE, CHLOROPLASTIC"/>
    <property type="match status" value="1"/>
</dbReference>
<feature type="binding site" evidence="9">
    <location>
        <position position="194"/>
    </location>
    <ligand>
        <name>1-deoxy-D-xylulose 5-phosphate</name>
        <dbReference type="ChEBI" id="CHEBI:57792"/>
    </ligand>
</feature>
<organism evidence="13 14">
    <name type="scientific">Qipengyuania oceanensis</name>
    <dbReference type="NCBI Taxonomy" id="1463597"/>
    <lineage>
        <taxon>Bacteria</taxon>
        <taxon>Pseudomonadati</taxon>
        <taxon>Pseudomonadota</taxon>
        <taxon>Alphaproteobacteria</taxon>
        <taxon>Sphingomonadales</taxon>
        <taxon>Erythrobacteraceae</taxon>
        <taxon>Qipengyuania</taxon>
    </lineage>
</organism>
<evidence type="ECO:0000259" key="12">
    <source>
        <dbReference type="Pfam" id="PF13288"/>
    </source>
</evidence>
<sequence length="382" mass="39952">MRRISILGATGSVGEQTLDLIRRNRADWQVVALTANCSAEKLAAMAREFEAEIAVVGDEGCLTQLRDGLAGSQVAAAGGGEALCEAAARPADIVVAAIVGCAGLAPVMAAIEQGATVALANKEALVSAGDVMTAAVARHQALLLPVDSEHNAIFQCLAGNRLSQVRRITLTASGGPLRTVEDLSSVTPAQAVAHPNWDMGAKISVDSATMFNKGLELIEAHHLFPVGLDKLDIVVHPQSVIHSMVEYRDGSTLAQLGPPDMRVPIASCLAWPERMDTPCKPLDLPALGTMTFEAPDEVRFPATRLARDAAEQGGAAPAVLNAANEVAVAAFLAGQIGFTRIAALVERTLERSNFGAAPKTVDDVLLIDAAARKTAREMLEHA</sequence>
<dbReference type="InterPro" id="IPR013512">
    <property type="entry name" value="DXP_reductoisomerase_N"/>
</dbReference>
<feature type="domain" description="1-deoxy-D-xylulose 5-phosphate reductoisomerase N-terminal" evidence="10">
    <location>
        <begin position="4"/>
        <end position="129"/>
    </location>
</feature>
<feature type="binding site" evidence="9">
    <location>
        <position position="11"/>
    </location>
    <ligand>
        <name>NADPH</name>
        <dbReference type="ChEBI" id="CHEBI:57783"/>
    </ligand>
</feature>
<evidence type="ECO:0000256" key="8">
    <source>
        <dbReference type="ARBA" id="ARBA00048543"/>
    </source>
</evidence>
<feature type="binding site" evidence="9">
    <location>
        <position position="207"/>
    </location>
    <ligand>
        <name>1-deoxy-D-xylulose 5-phosphate</name>
        <dbReference type="ChEBI" id="CHEBI:57792"/>
    </ligand>
</feature>
<comment type="function">
    <text evidence="9">Catalyzes the NADPH-dependent rearrangement and reduction of 1-deoxy-D-xylulose-5-phosphate (DXP) to 2-C-methyl-D-erythritol 4-phosphate (MEP).</text>
</comment>
<keyword evidence="4 9" id="KW-0521">NADP</keyword>
<dbReference type="RefSeq" id="WP_160676213.1">
    <property type="nucleotide sequence ID" value="NZ_WTYN01000002.1"/>
</dbReference>
<keyword evidence="7 9" id="KW-0414">Isoprene biosynthesis</keyword>
<dbReference type="Pfam" id="PF08436">
    <property type="entry name" value="DXP_redisom_C"/>
    <property type="match status" value="1"/>
</dbReference>
<feature type="binding site" evidence="9">
    <location>
        <position position="10"/>
    </location>
    <ligand>
        <name>NADPH</name>
        <dbReference type="ChEBI" id="CHEBI:57783"/>
    </ligand>
</feature>
<dbReference type="UniPathway" id="UPA00056">
    <property type="reaction ID" value="UER00092"/>
</dbReference>
<feature type="binding site" evidence="9">
    <location>
        <position position="216"/>
    </location>
    <ligand>
        <name>Mn(2+)</name>
        <dbReference type="ChEBI" id="CHEBI:29035"/>
    </ligand>
</feature>
<keyword evidence="14" id="KW-1185">Reference proteome</keyword>
<feature type="binding site" evidence="9">
    <location>
        <position position="12"/>
    </location>
    <ligand>
        <name>NADPH</name>
        <dbReference type="ChEBI" id="CHEBI:57783"/>
    </ligand>
</feature>
<dbReference type="SUPFAM" id="SSF69055">
    <property type="entry name" value="1-deoxy-D-xylulose-5-phosphate reductoisomerase, C-terminal domain"/>
    <property type="match status" value="1"/>
</dbReference>
<comment type="caution">
    <text evidence="13">The sequence shown here is derived from an EMBL/GenBank/DDBJ whole genome shotgun (WGS) entry which is preliminary data.</text>
</comment>
<dbReference type="InterPro" id="IPR036291">
    <property type="entry name" value="NAD(P)-bd_dom_sf"/>
</dbReference>
<dbReference type="OrthoDB" id="9806546at2"/>
<feature type="binding site" evidence="9">
    <location>
        <position position="149"/>
    </location>
    <ligand>
        <name>Mn(2+)</name>
        <dbReference type="ChEBI" id="CHEBI:29035"/>
    </ligand>
</feature>
<dbReference type="SUPFAM" id="SSF55347">
    <property type="entry name" value="Glyceraldehyde-3-phosphate dehydrogenase-like, C-terminal domain"/>
    <property type="match status" value="1"/>
</dbReference>
<feature type="binding site" evidence="9">
    <location>
        <position position="148"/>
    </location>
    <ligand>
        <name>1-deoxy-D-xylulose 5-phosphate</name>
        <dbReference type="ChEBI" id="CHEBI:57792"/>
    </ligand>
</feature>
<comment type="similarity">
    <text evidence="2 9">Belongs to the DXR family.</text>
</comment>
<dbReference type="GO" id="GO:0030145">
    <property type="term" value="F:manganese ion binding"/>
    <property type="evidence" value="ECO:0007669"/>
    <property type="project" value="TreeGrafter"/>
</dbReference>
<reference evidence="13 14" key="1">
    <citation type="submission" date="2019-12" db="EMBL/GenBank/DDBJ databases">
        <title>Genomic-based taxomic classification of the family Erythrobacteraceae.</title>
        <authorList>
            <person name="Xu L."/>
        </authorList>
    </citation>
    <scope>NUCLEOTIDE SEQUENCE [LARGE SCALE GENOMIC DNA]</scope>
    <source>
        <strain evidence="13 14">MCCC 1A09965</strain>
    </source>
</reference>
<evidence type="ECO:0000256" key="5">
    <source>
        <dbReference type="ARBA" id="ARBA00023002"/>
    </source>
</evidence>
<gene>
    <name evidence="9" type="primary">dxr</name>
    <name evidence="13" type="ORF">GRI48_11585</name>
</gene>
<dbReference type="InterPro" id="IPR026877">
    <property type="entry name" value="DXPR_C"/>
</dbReference>
<dbReference type="GO" id="GO:0016853">
    <property type="term" value="F:isomerase activity"/>
    <property type="evidence" value="ECO:0007669"/>
    <property type="project" value="UniProtKB-KW"/>
</dbReference>
<dbReference type="SUPFAM" id="SSF51735">
    <property type="entry name" value="NAD(P)-binding Rossmann-fold domains"/>
    <property type="match status" value="1"/>
</dbReference>
<feature type="binding site" evidence="9">
    <location>
        <position position="147"/>
    </location>
    <ligand>
        <name>Mn(2+)</name>
        <dbReference type="ChEBI" id="CHEBI:29035"/>
    </ligand>
</feature>
<dbReference type="EMBL" id="WTYN01000002">
    <property type="protein sequence ID" value="MXO63654.1"/>
    <property type="molecule type" value="Genomic_DNA"/>
</dbReference>
<dbReference type="GO" id="GO:0030604">
    <property type="term" value="F:1-deoxy-D-xylulose-5-phosphate reductoisomerase activity"/>
    <property type="evidence" value="ECO:0007669"/>
    <property type="project" value="UniProtKB-UniRule"/>
</dbReference>
<dbReference type="NCBIfam" id="TIGR00243">
    <property type="entry name" value="Dxr"/>
    <property type="match status" value="1"/>
</dbReference>
<evidence type="ECO:0000256" key="2">
    <source>
        <dbReference type="ARBA" id="ARBA00006825"/>
    </source>
</evidence>
<evidence type="ECO:0000256" key="3">
    <source>
        <dbReference type="ARBA" id="ARBA00022723"/>
    </source>
</evidence>
<feature type="binding site" evidence="9">
    <location>
        <position position="200"/>
    </location>
    <ligand>
        <name>NADPH</name>
        <dbReference type="ChEBI" id="CHEBI:57783"/>
    </ligand>
</feature>
<feature type="binding site" evidence="9">
    <location>
        <position position="123"/>
    </location>
    <ligand>
        <name>NADPH</name>
        <dbReference type="ChEBI" id="CHEBI:57783"/>
    </ligand>
</feature>
<feature type="binding site" evidence="9">
    <location>
        <position position="216"/>
    </location>
    <ligand>
        <name>1-deoxy-D-xylulose 5-phosphate</name>
        <dbReference type="ChEBI" id="CHEBI:57792"/>
    </ligand>
</feature>
<dbReference type="AlphaFoldDB" id="A0A844YL45"/>
<feature type="binding site" evidence="9">
    <location>
        <position position="213"/>
    </location>
    <ligand>
        <name>1-deoxy-D-xylulose 5-phosphate</name>
        <dbReference type="ChEBI" id="CHEBI:57792"/>
    </ligand>
</feature>
<feature type="binding site" evidence="9">
    <location>
        <position position="122"/>
    </location>
    <ligand>
        <name>1-deoxy-D-xylulose 5-phosphate</name>
        <dbReference type="ChEBI" id="CHEBI:57792"/>
    </ligand>
</feature>
<dbReference type="InterPro" id="IPR003821">
    <property type="entry name" value="DXP_reductoisomerase"/>
</dbReference>
<dbReference type="FunFam" id="3.40.50.720:FF:000045">
    <property type="entry name" value="1-deoxy-D-xylulose 5-phosphate reductoisomerase"/>
    <property type="match status" value="1"/>
</dbReference>
<evidence type="ECO:0000256" key="4">
    <source>
        <dbReference type="ARBA" id="ARBA00022857"/>
    </source>
</evidence>
<evidence type="ECO:0000256" key="1">
    <source>
        <dbReference type="ARBA" id="ARBA00005094"/>
    </source>
</evidence>
<feature type="domain" description="DXP reductoisomerase C-terminal" evidence="12">
    <location>
        <begin position="256"/>
        <end position="373"/>
    </location>
</feature>
<evidence type="ECO:0000313" key="14">
    <source>
        <dbReference type="Proteomes" id="UP000445582"/>
    </source>
</evidence>
<accession>A0A844YL45</accession>
<evidence type="ECO:0000313" key="13">
    <source>
        <dbReference type="EMBL" id="MXO63654.1"/>
    </source>
</evidence>
<dbReference type="Pfam" id="PF13288">
    <property type="entry name" value="DXPR_C"/>
    <property type="match status" value="1"/>
</dbReference>
<dbReference type="GO" id="GO:0051484">
    <property type="term" value="P:isopentenyl diphosphate biosynthetic process, methylerythritol 4-phosphate pathway involved in terpenoid biosynthetic process"/>
    <property type="evidence" value="ECO:0007669"/>
    <property type="project" value="UniProtKB-ARBA"/>
</dbReference>
<proteinExistence type="inferred from homology"/>
<dbReference type="Pfam" id="PF02670">
    <property type="entry name" value="DXP_reductoisom"/>
    <property type="match status" value="1"/>
</dbReference>
<keyword evidence="5 9" id="KW-0560">Oxidoreductase</keyword>
<evidence type="ECO:0000256" key="6">
    <source>
        <dbReference type="ARBA" id="ARBA00023211"/>
    </source>
</evidence>
<dbReference type="PANTHER" id="PTHR30525">
    <property type="entry name" value="1-DEOXY-D-XYLULOSE 5-PHOSPHATE REDUCTOISOMERASE"/>
    <property type="match status" value="1"/>
</dbReference>
<feature type="binding site" evidence="9">
    <location>
        <position position="173"/>
    </location>
    <ligand>
        <name>1-deoxy-D-xylulose 5-phosphate</name>
        <dbReference type="ChEBI" id="CHEBI:57792"/>
    </ligand>
</feature>
<dbReference type="Proteomes" id="UP000445582">
    <property type="component" value="Unassembled WGS sequence"/>
</dbReference>
<dbReference type="PIRSF" id="PIRSF006205">
    <property type="entry name" value="Dxp_reductismrs"/>
    <property type="match status" value="1"/>
</dbReference>
<comment type="pathway">
    <text evidence="1 9">Isoprenoid biosynthesis; isopentenyl diphosphate biosynthesis via DXP pathway; isopentenyl diphosphate from 1-deoxy-D-xylulose 5-phosphate: step 1/6.</text>
</comment>
<name>A0A844YL45_9SPHN</name>
<evidence type="ECO:0000256" key="9">
    <source>
        <dbReference type="HAMAP-Rule" id="MF_00183"/>
    </source>
</evidence>
<feature type="binding site" evidence="9">
    <location>
        <position position="149"/>
    </location>
    <ligand>
        <name>1-deoxy-D-xylulose 5-phosphate</name>
        <dbReference type="ChEBI" id="CHEBI:57792"/>
    </ligand>
</feature>
<evidence type="ECO:0000256" key="7">
    <source>
        <dbReference type="ARBA" id="ARBA00023229"/>
    </source>
</evidence>
<dbReference type="EC" id="1.1.1.267" evidence="9"/>
<protein>
    <recommendedName>
        <fullName evidence="9">1-deoxy-D-xylulose 5-phosphate reductoisomerase</fullName>
        <shortName evidence="9">DXP reductoisomerase</shortName>
        <ecNumber evidence="9">1.1.1.267</ecNumber>
    </recommendedName>
    <alternativeName>
        <fullName evidence="9">1-deoxyxylulose-5-phosphate reductoisomerase</fullName>
    </alternativeName>
    <alternativeName>
        <fullName evidence="9">2-C-methyl-D-erythritol 4-phosphate synthase</fullName>
    </alternativeName>
</protein>
<feature type="binding site" evidence="9">
    <location>
        <position position="212"/>
    </location>
    <ligand>
        <name>1-deoxy-D-xylulose 5-phosphate</name>
        <dbReference type="ChEBI" id="CHEBI:57792"/>
    </ligand>
</feature>
<keyword evidence="3 9" id="KW-0479">Metal-binding</keyword>
<dbReference type="Gene3D" id="3.40.50.720">
    <property type="entry name" value="NAD(P)-binding Rossmann-like Domain"/>
    <property type="match status" value="1"/>
</dbReference>
<keyword evidence="13" id="KW-0413">Isomerase</keyword>
<comment type="cofactor">
    <cofactor evidence="9">
        <name>Mg(2+)</name>
        <dbReference type="ChEBI" id="CHEBI:18420"/>
    </cofactor>
    <cofactor evidence="9">
        <name>Mn(2+)</name>
        <dbReference type="ChEBI" id="CHEBI:29035"/>
    </cofactor>
</comment>
<dbReference type="InterPro" id="IPR036169">
    <property type="entry name" value="DXPR_C_sf"/>
</dbReference>
<dbReference type="GO" id="GO:0070402">
    <property type="term" value="F:NADPH binding"/>
    <property type="evidence" value="ECO:0007669"/>
    <property type="project" value="InterPro"/>
</dbReference>
<keyword evidence="6 9" id="KW-0464">Manganese</keyword>
<evidence type="ECO:0000259" key="10">
    <source>
        <dbReference type="Pfam" id="PF02670"/>
    </source>
</evidence>
<keyword evidence="9" id="KW-0460">Magnesium</keyword>
<dbReference type="Gene3D" id="1.10.1740.10">
    <property type="match status" value="1"/>
</dbReference>
<evidence type="ECO:0000259" key="11">
    <source>
        <dbReference type="Pfam" id="PF08436"/>
    </source>
</evidence>
<feature type="binding site" evidence="9">
    <location>
        <position position="13"/>
    </location>
    <ligand>
        <name>NADPH</name>
        <dbReference type="ChEBI" id="CHEBI:57783"/>
    </ligand>
</feature>
<comment type="catalytic activity">
    <reaction evidence="8">
        <text>2-C-methyl-D-erythritol 4-phosphate + NADP(+) = 1-deoxy-D-xylulose 5-phosphate + NADPH + H(+)</text>
        <dbReference type="Rhea" id="RHEA:13717"/>
        <dbReference type="ChEBI" id="CHEBI:15378"/>
        <dbReference type="ChEBI" id="CHEBI:57783"/>
        <dbReference type="ChEBI" id="CHEBI:57792"/>
        <dbReference type="ChEBI" id="CHEBI:58262"/>
        <dbReference type="ChEBI" id="CHEBI:58349"/>
        <dbReference type="EC" id="1.1.1.267"/>
    </reaction>
    <physiologicalReaction direction="right-to-left" evidence="8">
        <dbReference type="Rhea" id="RHEA:13719"/>
    </physiologicalReaction>
</comment>
<dbReference type="HAMAP" id="MF_00183">
    <property type="entry name" value="DXP_reductoisom"/>
    <property type="match status" value="1"/>
</dbReference>
<feature type="binding site" evidence="9">
    <location>
        <position position="121"/>
    </location>
    <ligand>
        <name>NADPH</name>
        <dbReference type="ChEBI" id="CHEBI:57783"/>
    </ligand>
</feature>
<feature type="domain" description="1-deoxy-D-xylulose 5-phosphate reductoisomerase C-terminal" evidence="11">
    <location>
        <begin position="143"/>
        <end position="224"/>
    </location>
</feature>
<dbReference type="InterPro" id="IPR013644">
    <property type="entry name" value="DXP_reductoisomerase_C"/>
</dbReference>
<comment type="caution">
    <text evidence="9">Lacks conserved residue(s) required for the propagation of feature annotation.</text>
</comment>